<feature type="region of interest" description="Disordered" evidence="1">
    <location>
        <begin position="46"/>
        <end position="119"/>
    </location>
</feature>
<feature type="compositionally biased region" description="Polar residues" evidence="1">
    <location>
        <begin position="528"/>
        <end position="549"/>
    </location>
</feature>
<sequence>MALYRSPAVSTVPYVDSPGSEYPAGAAPDDQQAFYEDMERREILERKLSKRKSNSGGSIWSRKSLKRWTITPPPVPPGSSDLPRAASSSNLQIRNDNDEAMIGGQQKERPRLNSSSSVIADSREIPPLVDTSAWAAVPLPAFKVHYPLHNPFGPRRYRNHHLIPPSQKRPSMRPPTFFSPSFPPMHTNSAPENLDDDRPESSNTNANSPLPTPTSSQTRVAEGTKPRSRKTSQTAPDNVDLLDVTDPWGTNWHHQSPYDIGQTTAAVSDSYDIPNRTRRASMTAMHTRNKSVAPSPLSQSTSAVHLQPSQPEIQIPRKLSKRRTPTVDNVFHPQPPEIDRKTTSAPVTPIERRYVAPSQSDNPAESLPKRMSVVPAPVYSTLHQTPKKEKRGSVLNRLAKKFSLLRKPSEDNSPSTDWWHHIDNHEIKGYTNAFDAPGDQGRKSPQKSARESVKRVPPPSVDNLVDPPAAPAESVQNIDRLSVGSIEAPYSMGRLTITNPDLMPDNEKRSSLANEPPPPPPEKPKDNVQLSHPASDSMISQGQTANTATMHDVPLRFDKPLPPPQLATPEMSQLRLSDVRTAQALEQLLPSLSRTNSPVSRPAELVSQPNESSAIVENNHPSTGDKPAVLTVDQSQIASPAPIADKELQETPKKLASQPTDKDKPTLIRESSVITETTPDRNKTRSPSVTPQSKKETPKKTSSQSQPARNAEGKTSRNLATEGSWQDPSAEASTSTQRPKLSQAEPRVESGPVAAVPFPTTQRQTVKSLVREYEGSPLSTSSMLANPPTPYDHRASIALSDSAPPTLPPKSIYEGKTQHNRSPTNASPSRQTETFKLVRSSSGNVYASNQTITAAGQQWEVVESVEVKAKKEKSSTKPKEQERKSKDHESRGKERDHRPREHERHSKDYEYRARDKRRSREYDRWSRDHDRARDDYKYRDDYRSREDQRTREEHLVREERRLREERAREREERRIREIREEYRLREEQKMRDERRAKEEQRIREERRAREKEEQRVREWEEQKAREREEQKAREREREEQRAREREERKAREREERKIREWEEQRAREREEKRLRDWEEQRAREERKAREREEQKAREREEQKAREREEQKAREREEQKAREREEQKAREREEQKAREREEQKAREREEQKAREREEQKAREQAEQEAREREAHRLRELEEQKARKLEEMRIKDEERIRDERRRKDYERRSRDEQRLDDHNRTAKEYKPQSKDHDLVSRREPVKEASHYQSSYQWPSQQPPSYPAESSNKRSNGMVASHHHGERSRHDDFSHRPNDHHGRNVDKRPVSDTSSSSDYYGTVLVKSDPVDIPSQFSNPPQLRLERNPSLTARPTSQLPSAAEMNAVRAKESWEMERLWKARSMYGFEPNAQITDFIPGSSSSSSSRSDDIHTQSAVYGSSHTAYVVQTPFQGNLGTQIYHSMPTGPPPVIYSSPSSIPSIPDNLSSYEPYDHVYRSFTAAATPSDYRSPPTLPRPTSDYRHSTTVSRPPLNNPLPEPPRESQIELSGLKNAKDNDKHSSDYWTKYNGITTTH</sequence>
<feature type="compositionally biased region" description="Polar residues" evidence="1">
    <location>
        <begin position="590"/>
        <end position="599"/>
    </location>
</feature>
<evidence type="ECO:0000256" key="1">
    <source>
        <dbReference type="SAM" id="MobiDB-lite"/>
    </source>
</evidence>
<proteinExistence type="predicted"/>
<dbReference type="OrthoDB" id="3231532at2759"/>
<organism evidence="2">
    <name type="scientific">Psilocybe cubensis</name>
    <name type="common">Psychedelic mushroom</name>
    <name type="synonym">Stropharia cubensis</name>
    <dbReference type="NCBI Taxonomy" id="181762"/>
    <lineage>
        <taxon>Eukaryota</taxon>
        <taxon>Fungi</taxon>
        <taxon>Dikarya</taxon>
        <taxon>Basidiomycota</taxon>
        <taxon>Agaricomycotina</taxon>
        <taxon>Agaricomycetes</taxon>
        <taxon>Agaricomycetidae</taxon>
        <taxon>Agaricales</taxon>
        <taxon>Agaricineae</taxon>
        <taxon>Strophariaceae</taxon>
        <taxon>Psilocybe</taxon>
    </lineage>
</organism>
<feature type="region of interest" description="Disordered" evidence="1">
    <location>
        <begin position="866"/>
        <end position="951"/>
    </location>
</feature>
<feature type="region of interest" description="Disordered" evidence="1">
    <location>
        <begin position="495"/>
        <end position="834"/>
    </location>
</feature>
<feature type="compositionally biased region" description="Polar residues" evidence="1">
    <location>
        <begin position="201"/>
        <end position="219"/>
    </location>
</feature>
<feature type="region of interest" description="Disordered" evidence="1">
    <location>
        <begin position="1"/>
        <end position="31"/>
    </location>
</feature>
<comment type="caution">
    <text evidence="2">The sequence shown here is derived from an EMBL/GenBank/DDBJ whole genome shotgun (WGS) entry which is preliminary data.</text>
</comment>
<feature type="compositionally biased region" description="Basic and acidic residues" evidence="1">
    <location>
        <begin position="1528"/>
        <end position="1537"/>
    </location>
</feature>
<protein>
    <submittedName>
        <fullName evidence="2">Uncharacterized protein</fullName>
    </submittedName>
</protein>
<feature type="compositionally biased region" description="Polar residues" evidence="1">
    <location>
        <begin position="716"/>
        <end position="740"/>
    </location>
</feature>
<feature type="compositionally biased region" description="Basic and acidic residues" evidence="1">
    <location>
        <begin position="1285"/>
        <end position="1307"/>
    </location>
</feature>
<feature type="region of interest" description="Disordered" evidence="1">
    <location>
        <begin position="1479"/>
        <end position="1550"/>
    </location>
</feature>
<feature type="region of interest" description="Disordered" evidence="1">
    <location>
        <begin position="157"/>
        <end position="241"/>
    </location>
</feature>
<evidence type="ECO:0000313" key="2">
    <source>
        <dbReference type="EMBL" id="KAG5173983.1"/>
    </source>
</evidence>
<feature type="compositionally biased region" description="Low complexity" evidence="1">
    <location>
        <begin position="1308"/>
        <end position="1320"/>
    </location>
</feature>
<feature type="compositionally biased region" description="Basic and acidic residues" evidence="1">
    <location>
        <begin position="644"/>
        <end position="653"/>
    </location>
</feature>
<feature type="compositionally biased region" description="Polar residues" evidence="1">
    <location>
        <begin position="1345"/>
        <end position="1356"/>
    </location>
</feature>
<feature type="region of interest" description="Disordered" evidence="1">
    <location>
        <begin position="430"/>
        <end position="476"/>
    </location>
</feature>
<accession>A0A8H7YA97</accession>
<name>A0A8H7YA97_PSICU</name>
<dbReference type="EMBL" id="JAFIQS010000001">
    <property type="protein sequence ID" value="KAG5173983.1"/>
    <property type="molecule type" value="Genomic_DNA"/>
</dbReference>
<reference evidence="2" key="1">
    <citation type="submission" date="2021-02" db="EMBL/GenBank/DDBJ databases">
        <title>Psilocybe cubensis genome.</title>
        <authorList>
            <person name="Mckernan K.J."/>
            <person name="Crawford S."/>
            <person name="Trippe A."/>
            <person name="Kane L.T."/>
            <person name="Mclaughlin S."/>
        </authorList>
    </citation>
    <scope>NUCLEOTIDE SEQUENCE [LARGE SCALE GENOMIC DNA]</scope>
    <source>
        <strain evidence="2">MGC-MH-2018</strain>
    </source>
</reference>
<feature type="region of interest" description="Disordered" evidence="1">
    <location>
        <begin position="989"/>
        <end position="1358"/>
    </location>
</feature>
<feature type="compositionally biased region" description="Polar residues" evidence="1">
    <location>
        <begin position="607"/>
        <end position="622"/>
    </location>
</feature>
<feature type="compositionally biased region" description="Basic and acidic residues" evidence="1">
    <location>
        <begin position="989"/>
        <end position="1247"/>
    </location>
</feature>
<gene>
    <name evidence="2" type="ORF">JR316_000641</name>
</gene>
<feature type="compositionally biased region" description="Polar residues" evidence="1">
    <location>
        <begin position="820"/>
        <end position="834"/>
    </location>
</feature>
<feature type="region of interest" description="Disordered" evidence="1">
    <location>
        <begin position="291"/>
        <end position="311"/>
    </location>
</feature>